<dbReference type="Proteomes" id="UP000543556">
    <property type="component" value="Unassembled WGS sequence"/>
</dbReference>
<evidence type="ECO:0000313" key="1">
    <source>
        <dbReference type="EMBL" id="NVM96169.1"/>
    </source>
</evidence>
<evidence type="ECO:0000313" key="2">
    <source>
        <dbReference type="Proteomes" id="UP000543556"/>
    </source>
</evidence>
<sequence>MDRTVLNIANDVPDTGVRALANLWFDKISTMEIDEIPLALVEGYSGIDETSADRAAVLARAVLDSPREPQALFGDVTYDPYGTAAEKILRTAFLRSCSREATHGLLDLAVSDERPRHQHPDHPMRVIQDMAHYLDPDLGPVDTLRDRILKYALEWFDEDPNAARWEMLAEVTHYVFDPRVEGNWSDPGSHLTVTMSQGVMTPEAMGSLLAHWNKIDSRVRGHAASSITHRAVAEFCEIFDSWSAIAVGNTNHEGEASTEHRVVGARGAELVLSTLAVLAKRFTGVPIRVNKRLALVSMWNSGPTTLAELPVEDDHLALFVGAQEPDDDIDVWMADRREQLTSLARALDALMAAEGVAEYGRLVAEASVLDVNHEGALFAGTLAEHVTNPGVWLEASISANARHLVAPLIAKARADGADIDDLVMSAIEVPELRPEALRAITHEDCELDDLAHTVIDSLTDGDVPLIGDLWIQESVTPILRELLIHKRASVRALAAVTFGEGVRGRGPALPEELRPAWRTALVGAAPDELPQHSRWRLGEILKHAVTTDPELCADWFIANAETPSFSSRARRLVKSFPDVLRNLPQDQKRRIVTTLDAETLIHSGYAGDVLGTDTKLARDLLAEGVVDGEVLLRTMSGYRDHTVIALAPALMAAQVSPQRIVAAALGNSSGTGDESDAILGDLEFFAKLREQQSELDEVCALASEVLGRQLEAARAREKQERRLGW</sequence>
<dbReference type="AlphaFoldDB" id="A0A7Y7IIM0"/>
<accession>A0A7Y7IIM0</accession>
<name>A0A7Y7IIM0_9MICC</name>
<proteinExistence type="predicted"/>
<organism evidence="1 2">
    <name type="scientific">Arthrobacter wenxiniae</name>
    <dbReference type="NCBI Taxonomy" id="2713570"/>
    <lineage>
        <taxon>Bacteria</taxon>
        <taxon>Bacillati</taxon>
        <taxon>Actinomycetota</taxon>
        <taxon>Actinomycetes</taxon>
        <taxon>Micrococcales</taxon>
        <taxon>Micrococcaceae</taxon>
        <taxon>Arthrobacter</taxon>
    </lineage>
</organism>
<protein>
    <submittedName>
        <fullName evidence="1">Uncharacterized protein</fullName>
    </submittedName>
</protein>
<reference evidence="1 2" key="1">
    <citation type="submission" date="2020-02" db="EMBL/GenBank/DDBJ databases">
        <title>Genome sequence of strain AETb3-4.</title>
        <authorList>
            <person name="Gao J."/>
            <person name="Zhang X."/>
        </authorList>
    </citation>
    <scope>NUCLEOTIDE SEQUENCE [LARGE SCALE GENOMIC DNA]</scope>
    <source>
        <strain evidence="1 2">AETb3-4</strain>
    </source>
</reference>
<dbReference type="EMBL" id="JAAMFM010000026">
    <property type="protein sequence ID" value="NVM96169.1"/>
    <property type="molecule type" value="Genomic_DNA"/>
</dbReference>
<comment type="caution">
    <text evidence="1">The sequence shown here is derived from an EMBL/GenBank/DDBJ whole genome shotgun (WGS) entry which is preliminary data.</text>
</comment>
<gene>
    <name evidence="1" type="ORF">G6034_14915</name>
</gene>
<keyword evidence="2" id="KW-1185">Reference proteome</keyword>